<evidence type="ECO:0000256" key="1">
    <source>
        <dbReference type="SAM" id="Phobius"/>
    </source>
</evidence>
<proteinExistence type="predicted"/>
<dbReference type="AlphaFoldDB" id="A0A2V1D3P0"/>
<keyword evidence="1" id="KW-0812">Transmembrane</keyword>
<dbReference type="EMBL" id="KZ805769">
    <property type="protein sequence ID" value="PVH91844.1"/>
    <property type="molecule type" value="Genomic_DNA"/>
</dbReference>
<evidence type="ECO:0000313" key="3">
    <source>
        <dbReference type="Proteomes" id="UP000244855"/>
    </source>
</evidence>
<reference evidence="2 3" key="1">
    <citation type="journal article" date="2018" name="Sci. Rep.">
        <title>Comparative genomics provides insights into the lifestyle and reveals functional heterogeneity of dark septate endophytic fungi.</title>
        <authorList>
            <person name="Knapp D.G."/>
            <person name="Nemeth J.B."/>
            <person name="Barry K."/>
            <person name="Hainaut M."/>
            <person name="Henrissat B."/>
            <person name="Johnson J."/>
            <person name="Kuo A."/>
            <person name="Lim J.H.P."/>
            <person name="Lipzen A."/>
            <person name="Nolan M."/>
            <person name="Ohm R.A."/>
            <person name="Tamas L."/>
            <person name="Grigoriev I.V."/>
            <person name="Spatafora J.W."/>
            <person name="Nagy L.G."/>
            <person name="Kovacs G.M."/>
        </authorList>
    </citation>
    <scope>NUCLEOTIDE SEQUENCE [LARGE SCALE GENOMIC DNA]</scope>
    <source>
        <strain evidence="2 3">DSE2036</strain>
    </source>
</reference>
<keyword evidence="1" id="KW-1133">Transmembrane helix</keyword>
<sequence>MRHKTQTPQVVPTVRSPGQISLLCCIIQFHDKLKYLAGGGISYLPVLVLEMVCLIFAELPSDKSSDCECAAHTYCVVE</sequence>
<evidence type="ECO:0000313" key="2">
    <source>
        <dbReference type="EMBL" id="PVH91844.1"/>
    </source>
</evidence>
<dbReference type="Proteomes" id="UP000244855">
    <property type="component" value="Unassembled WGS sequence"/>
</dbReference>
<accession>A0A2V1D3P0</accession>
<keyword evidence="3" id="KW-1185">Reference proteome</keyword>
<protein>
    <submittedName>
        <fullName evidence="2">Uncharacterized protein</fullName>
    </submittedName>
</protein>
<gene>
    <name evidence="2" type="ORF">DM02DRAFT_314430</name>
</gene>
<organism evidence="2 3">
    <name type="scientific">Periconia macrospinosa</name>
    <dbReference type="NCBI Taxonomy" id="97972"/>
    <lineage>
        <taxon>Eukaryota</taxon>
        <taxon>Fungi</taxon>
        <taxon>Dikarya</taxon>
        <taxon>Ascomycota</taxon>
        <taxon>Pezizomycotina</taxon>
        <taxon>Dothideomycetes</taxon>
        <taxon>Pleosporomycetidae</taxon>
        <taxon>Pleosporales</taxon>
        <taxon>Massarineae</taxon>
        <taxon>Periconiaceae</taxon>
        <taxon>Periconia</taxon>
    </lineage>
</organism>
<feature type="transmembrane region" description="Helical" evidence="1">
    <location>
        <begin position="35"/>
        <end position="57"/>
    </location>
</feature>
<keyword evidence="1" id="KW-0472">Membrane</keyword>
<name>A0A2V1D3P0_9PLEO</name>